<dbReference type="Gene3D" id="1.10.260.40">
    <property type="entry name" value="lambda repressor-like DNA-binding domains"/>
    <property type="match status" value="1"/>
</dbReference>
<sequence>MNTKNATIADVAARAGVSVPTVSRVLTGAARVSPAKVERVEAAIAELNFRPSAAARTLASRRSQVIAVIAGDTSRYGYAETIRGVEVAARAAGYTVMITVVETADDEEVDRAITATMTQSIAGVVILKFDPPGVAALKRLPADIPVVALSGVRDVGVPQAVLDEARAAEELTTLLLGLGHRTVHHVRVPPSRREDGRTTGWRRALRKAGAPVPETHDAGWEPRTGLEIGRRLAEDPSVTAVFCGNDEIAMGVMRGLADAGLRVPDDVSVAGFDDHPLAEMWSPPLTTAEQDFAGLGRRGFQLLLHVIDDTSDRLYSSERPRIILRESTAAPNPERLRAGAGVAQAAEADDAGREARGA</sequence>
<dbReference type="Pfam" id="PF00356">
    <property type="entry name" value="LacI"/>
    <property type="match status" value="1"/>
</dbReference>
<evidence type="ECO:0000259" key="5">
    <source>
        <dbReference type="PROSITE" id="PS50932"/>
    </source>
</evidence>
<dbReference type="InterPro" id="IPR000843">
    <property type="entry name" value="HTH_LacI"/>
</dbReference>
<dbReference type="RefSeq" id="WP_157415432.1">
    <property type="nucleotide sequence ID" value="NZ_BAAAMK010000008.1"/>
</dbReference>
<dbReference type="Gene3D" id="3.40.50.2300">
    <property type="match status" value="2"/>
</dbReference>
<dbReference type="PANTHER" id="PTHR30146:SF109">
    <property type="entry name" value="HTH-TYPE TRANSCRIPTIONAL REGULATOR GALS"/>
    <property type="match status" value="1"/>
</dbReference>
<dbReference type="CDD" id="cd01574">
    <property type="entry name" value="PBP1_LacI"/>
    <property type="match status" value="1"/>
</dbReference>
<evidence type="ECO:0000256" key="4">
    <source>
        <dbReference type="SAM" id="MobiDB-lite"/>
    </source>
</evidence>
<evidence type="ECO:0000256" key="3">
    <source>
        <dbReference type="ARBA" id="ARBA00023163"/>
    </source>
</evidence>
<dbReference type="Pfam" id="PF13377">
    <property type="entry name" value="Peripla_BP_3"/>
    <property type="match status" value="1"/>
</dbReference>
<proteinExistence type="predicted"/>
<dbReference type="PROSITE" id="PS50932">
    <property type="entry name" value="HTH_LACI_2"/>
    <property type="match status" value="1"/>
</dbReference>
<accession>A0ABN2QZG3</accession>
<dbReference type="SUPFAM" id="SSF47413">
    <property type="entry name" value="lambda repressor-like DNA-binding domains"/>
    <property type="match status" value="1"/>
</dbReference>
<reference evidence="6 7" key="1">
    <citation type="journal article" date="2019" name="Int. J. Syst. Evol. Microbiol.">
        <title>The Global Catalogue of Microorganisms (GCM) 10K type strain sequencing project: providing services to taxonomists for standard genome sequencing and annotation.</title>
        <authorList>
            <consortium name="The Broad Institute Genomics Platform"/>
            <consortium name="The Broad Institute Genome Sequencing Center for Infectious Disease"/>
            <person name="Wu L."/>
            <person name="Ma J."/>
        </authorList>
    </citation>
    <scope>NUCLEOTIDE SEQUENCE [LARGE SCALE GENOMIC DNA]</scope>
    <source>
        <strain evidence="6 7">JCM 13584</strain>
    </source>
</reference>
<evidence type="ECO:0000256" key="1">
    <source>
        <dbReference type="ARBA" id="ARBA00023015"/>
    </source>
</evidence>
<dbReference type="InterPro" id="IPR028082">
    <property type="entry name" value="Peripla_BP_I"/>
</dbReference>
<dbReference type="GO" id="GO:0003677">
    <property type="term" value="F:DNA binding"/>
    <property type="evidence" value="ECO:0007669"/>
    <property type="project" value="UniProtKB-KW"/>
</dbReference>
<dbReference type="SUPFAM" id="SSF53822">
    <property type="entry name" value="Periplasmic binding protein-like I"/>
    <property type="match status" value="1"/>
</dbReference>
<protein>
    <submittedName>
        <fullName evidence="6">LacI family DNA-binding transcriptional regulator</fullName>
    </submittedName>
</protein>
<keyword evidence="7" id="KW-1185">Reference proteome</keyword>
<feature type="domain" description="HTH lacI-type" evidence="5">
    <location>
        <begin position="6"/>
        <end position="60"/>
    </location>
</feature>
<keyword evidence="2 6" id="KW-0238">DNA-binding</keyword>
<feature type="region of interest" description="Disordered" evidence="4">
    <location>
        <begin position="326"/>
        <end position="358"/>
    </location>
</feature>
<dbReference type="EMBL" id="BAAAMK010000008">
    <property type="protein sequence ID" value="GAA1960844.1"/>
    <property type="molecule type" value="Genomic_DNA"/>
</dbReference>
<dbReference type="PANTHER" id="PTHR30146">
    <property type="entry name" value="LACI-RELATED TRANSCRIPTIONAL REPRESSOR"/>
    <property type="match status" value="1"/>
</dbReference>
<dbReference type="InterPro" id="IPR046335">
    <property type="entry name" value="LacI/GalR-like_sensor"/>
</dbReference>
<name>A0ABN2QZG3_9MICO</name>
<dbReference type="Proteomes" id="UP001499954">
    <property type="component" value="Unassembled WGS sequence"/>
</dbReference>
<comment type="caution">
    <text evidence="6">The sequence shown here is derived from an EMBL/GenBank/DDBJ whole genome shotgun (WGS) entry which is preliminary data.</text>
</comment>
<dbReference type="PROSITE" id="PS00356">
    <property type="entry name" value="HTH_LACI_1"/>
    <property type="match status" value="1"/>
</dbReference>
<organism evidence="6 7">
    <name type="scientific">Agromyces allii</name>
    <dbReference type="NCBI Taxonomy" id="393607"/>
    <lineage>
        <taxon>Bacteria</taxon>
        <taxon>Bacillati</taxon>
        <taxon>Actinomycetota</taxon>
        <taxon>Actinomycetes</taxon>
        <taxon>Micrococcales</taxon>
        <taxon>Microbacteriaceae</taxon>
        <taxon>Agromyces</taxon>
    </lineage>
</organism>
<keyword evidence="3" id="KW-0804">Transcription</keyword>
<evidence type="ECO:0000256" key="2">
    <source>
        <dbReference type="ARBA" id="ARBA00023125"/>
    </source>
</evidence>
<evidence type="ECO:0000313" key="6">
    <source>
        <dbReference type="EMBL" id="GAA1960844.1"/>
    </source>
</evidence>
<dbReference type="CDD" id="cd01392">
    <property type="entry name" value="HTH_LacI"/>
    <property type="match status" value="1"/>
</dbReference>
<keyword evidence="1" id="KW-0805">Transcription regulation</keyword>
<gene>
    <name evidence="6" type="ORF">GCM10009717_29450</name>
</gene>
<evidence type="ECO:0000313" key="7">
    <source>
        <dbReference type="Proteomes" id="UP001499954"/>
    </source>
</evidence>
<dbReference type="SMART" id="SM00354">
    <property type="entry name" value="HTH_LACI"/>
    <property type="match status" value="1"/>
</dbReference>
<dbReference type="InterPro" id="IPR010982">
    <property type="entry name" value="Lambda_DNA-bd_dom_sf"/>
</dbReference>